<evidence type="ECO:0000256" key="2">
    <source>
        <dbReference type="ARBA" id="ARBA00001964"/>
    </source>
</evidence>
<dbReference type="InterPro" id="IPR033248">
    <property type="entry name" value="Transketolase_C"/>
</dbReference>
<evidence type="ECO:0000256" key="6">
    <source>
        <dbReference type="ARBA" id="ARBA00022723"/>
    </source>
</evidence>
<evidence type="ECO:0000259" key="11">
    <source>
        <dbReference type="Pfam" id="PF02779"/>
    </source>
</evidence>
<evidence type="ECO:0000256" key="3">
    <source>
        <dbReference type="ARBA" id="ARBA00011738"/>
    </source>
</evidence>
<dbReference type="GO" id="GO:0030976">
    <property type="term" value="F:thiamine pyrophosphate binding"/>
    <property type="evidence" value="ECO:0007669"/>
    <property type="project" value="TreeGrafter"/>
</dbReference>
<feature type="compositionally biased region" description="Basic residues" evidence="10">
    <location>
        <begin position="496"/>
        <end position="510"/>
    </location>
</feature>
<name>A0AA35SUP8_GEOBA</name>
<dbReference type="Gene3D" id="3.40.50.970">
    <property type="match status" value="1"/>
</dbReference>
<dbReference type="EC" id="2.2.1.1" evidence="4"/>
<evidence type="ECO:0000256" key="4">
    <source>
        <dbReference type="ARBA" id="ARBA00013152"/>
    </source>
</evidence>
<keyword evidence="7" id="KW-0106">Calcium</keyword>
<organism evidence="13 14">
    <name type="scientific">Geodia barretti</name>
    <name type="common">Barrett's horny sponge</name>
    <dbReference type="NCBI Taxonomy" id="519541"/>
    <lineage>
        <taxon>Eukaryota</taxon>
        <taxon>Metazoa</taxon>
        <taxon>Porifera</taxon>
        <taxon>Demospongiae</taxon>
        <taxon>Heteroscleromorpha</taxon>
        <taxon>Tetractinellida</taxon>
        <taxon>Astrophorina</taxon>
        <taxon>Geodiidae</taxon>
        <taxon>Geodia</taxon>
    </lineage>
</organism>
<comment type="caution">
    <text evidence="13">The sequence shown here is derived from an EMBL/GenBank/DDBJ whole genome shotgun (WGS) entry which is preliminary data.</text>
</comment>
<feature type="region of interest" description="Disordered" evidence="10">
    <location>
        <begin position="459"/>
        <end position="547"/>
    </location>
</feature>
<feature type="compositionally biased region" description="Basic residues" evidence="10">
    <location>
        <begin position="476"/>
        <end position="488"/>
    </location>
</feature>
<comment type="subunit">
    <text evidence="3">Homodimer.</text>
</comment>
<proteinExistence type="predicted"/>
<comment type="cofactor">
    <cofactor evidence="1">
        <name>Ca(2+)</name>
        <dbReference type="ChEBI" id="CHEBI:29108"/>
    </cofactor>
</comment>
<feature type="region of interest" description="Disordered" evidence="10">
    <location>
        <begin position="393"/>
        <end position="417"/>
    </location>
</feature>
<evidence type="ECO:0000256" key="8">
    <source>
        <dbReference type="ARBA" id="ARBA00022842"/>
    </source>
</evidence>
<protein>
    <recommendedName>
        <fullName evidence="4">transketolase</fullName>
        <ecNumber evidence="4">2.2.1.1</ecNumber>
    </recommendedName>
</protein>
<evidence type="ECO:0000256" key="9">
    <source>
        <dbReference type="ARBA" id="ARBA00023052"/>
    </source>
</evidence>
<keyword evidence="6" id="KW-0479">Metal-binding</keyword>
<gene>
    <name evidence="13" type="ORF">GBAR_LOCUS19824</name>
</gene>
<keyword evidence="8" id="KW-0460">Magnesium</keyword>
<reference evidence="13" key="1">
    <citation type="submission" date="2023-03" db="EMBL/GenBank/DDBJ databases">
        <authorList>
            <person name="Steffen K."/>
            <person name="Cardenas P."/>
        </authorList>
    </citation>
    <scope>NUCLEOTIDE SEQUENCE</scope>
</reference>
<dbReference type="EMBL" id="CASHTH010002791">
    <property type="protein sequence ID" value="CAI8035296.1"/>
    <property type="molecule type" value="Genomic_DNA"/>
</dbReference>
<feature type="region of interest" description="Disordered" evidence="10">
    <location>
        <begin position="1"/>
        <end position="120"/>
    </location>
</feature>
<evidence type="ECO:0000256" key="5">
    <source>
        <dbReference type="ARBA" id="ARBA00022679"/>
    </source>
</evidence>
<feature type="domain" description="Transketolase C-terminal" evidence="12">
    <location>
        <begin position="199"/>
        <end position="316"/>
    </location>
</feature>
<dbReference type="PANTHER" id="PTHR43195:SF1">
    <property type="entry name" value="FI06132P-RELATED"/>
    <property type="match status" value="1"/>
</dbReference>
<dbReference type="InterPro" id="IPR009014">
    <property type="entry name" value="Transketo_C/PFOR_II"/>
</dbReference>
<dbReference type="Proteomes" id="UP001174909">
    <property type="component" value="Unassembled WGS sequence"/>
</dbReference>
<comment type="cofactor">
    <cofactor evidence="2">
        <name>thiamine diphosphate</name>
        <dbReference type="ChEBI" id="CHEBI:58937"/>
    </cofactor>
</comment>
<feature type="non-terminal residue" evidence="13">
    <location>
        <position position="1"/>
    </location>
</feature>
<dbReference type="InterPro" id="IPR029061">
    <property type="entry name" value="THDP-binding"/>
</dbReference>
<feature type="compositionally biased region" description="Basic residues" evidence="10">
    <location>
        <begin position="525"/>
        <end position="547"/>
    </location>
</feature>
<dbReference type="Pfam" id="PF02780">
    <property type="entry name" value="Transketolase_C"/>
    <property type="match status" value="1"/>
</dbReference>
<dbReference type="GO" id="GO:0004802">
    <property type="term" value="F:transketolase activity"/>
    <property type="evidence" value="ECO:0007669"/>
    <property type="project" value="UniProtKB-EC"/>
</dbReference>
<dbReference type="InterPro" id="IPR051424">
    <property type="entry name" value="Transketolase-like"/>
</dbReference>
<feature type="compositionally biased region" description="Low complexity" evidence="10">
    <location>
        <begin position="1"/>
        <end position="13"/>
    </location>
</feature>
<accession>A0AA35SUP8</accession>
<dbReference type="SUPFAM" id="SSF52922">
    <property type="entry name" value="TK C-terminal domain-like"/>
    <property type="match status" value="1"/>
</dbReference>
<dbReference type="SUPFAM" id="SSF52518">
    <property type="entry name" value="Thiamin diphosphate-binding fold (THDP-binding)"/>
    <property type="match status" value="1"/>
</dbReference>
<evidence type="ECO:0000313" key="14">
    <source>
        <dbReference type="Proteomes" id="UP001174909"/>
    </source>
</evidence>
<dbReference type="Gene3D" id="3.40.50.920">
    <property type="match status" value="1"/>
</dbReference>
<evidence type="ECO:0000259" key="12">
    <source>
        <dbReference type="Pfam" id="PF02780"/>
    </source>
</evidence>
<dbReference type="GO" id="GO:0046872">
    <property type="term" value="F:metal ion binding"/>
    <property type="evidence" value="ECO:0007669"/>
    <property type="project" value="UniProtKB-KW"/>
</dbReference>
<feature type="compositionally biased region" description="Basic residues" evidence="10">
    <location>
        <begin position="96"/>
        <end position="115"/>
    </location>
</feature>
<dbReference type="InterPro" id="IPR005475">
    <property type="entry name" value="Transketolase-like_Pyr-bd"/>
</dbReference>
<dbReference type="Pfam" id="PF02779">
    <property type="entry name" value="Transket_pyr"/>
    <property type="match status" value="1"/>
</dbReference>
<keyword evidence="14" id="KW-1185">Reference proteome</keyword>
<keyword evidence="5" id="KW-0808">Transferase</keyword>
<feature type="compositionally biased region" description="Low complexity" evidence="10">
    <location>
        <begin position="511"/>
        <end position="524"/>
    </location>
</feature>
<evidence type="ECO:0000313" key="13">
    <source>
        <dbReference type="EMBL" id="CAI8035296.1"/>
    </source>
</evidence>
<evidence type="ECO:0000256" key="7">
    <source>
        <dbReference type="ARBA" id="ARBA00022837"/>
    </source>
</evidence>
<dbReference type="AlphaFoldDB" id="A0AA35SUP8"/>
<dbReference type="PANTHER" id="PTHR43195">
    <property type="entry name" value="TRANSKETOLASE"/>
    <property type="match status" value="1"/>
</dbReference>
<sequence length="687" mass="74782">EPTRLAAGAPPARVRVRRQGRDARALRRGAGRAGGLRPAGGRARRRRQELDLQRQVRAAASRPLLSDVHRRAGDGGGGARPREPRRDSLSVDVRRLSHPGRRLHPHGGHRQRQRQVRGLARGECRSARTGPSQMALEDLAMMRAVPGCVVLYPCDAVSTSALVAAAAAHDGMTYIRTSRPKTPVVYAADERFPIGGSKTLRQSAADAATVVAAGVTVFEALAACETLAEAGVRIRVIDAYSLQPIDAGALVAAARETGDRLITVEDHYAAGGLGDAVSDAVAPHGIAVQRLAVRDVPRSGKPAELLDRFGISSRHIVAAVRAAVEDRSDVSGLTFSPGEVRLGWLHDLTIPFDLCRGLAATEALLEACDEIPRKSPPRMWGYDNGLHTAVEAGRSERQPATGAERPGHGRTLPDPAVCGPPGRWWSVPYGAPLGDPGGRPGGAAHGRAAAAIRPVYEMPPASKLIRSPRSRPSLSRTRRPRCGARRRPAGNAARGPARRRPSARRRRLWRARSTAATCTRWGTGRARRSRRGSTRGRRGRSRTRRGPRCWRRCGCPAAGRRGWAQPVVDVRQQEHRHHRGRREIELEQVGRDEVGAVGHPRLGRAARRQRHEVRLELDADGPRAEARRRDHGTAVARPEVDDDVLRRHRRHLEHLVDEHVGRRHPGNVLALLADRGLGSRLSGRLGR</sequence>
<feature type="domain" description="Transketolase-like pyrimidine-binding" evidence="11">
    <location>
        <begin position="127"/>
        <end position="182"/>
    </location>
</feature>
<keyword evidence="9" id="KW-0786">Thiamine pyrophosphate</keyword>
<feature type="compositionally biased region" description="Basic and acidic residues" evidence="10">
    <location>
        <begin position="80"/>
        <end position="95"/>
    </location>
</feature>
<evidence type="ECO:0000256" key="1">
    <source>
        <dbReference type="ARBA" id="ARBA00001913"/>
    </source>
</evidence>
<evidence type="ECO:0000256" key="10">
    <source>
        <dbReference type="SAM" id="MobiDB-lite"/>
    </source>
</evidence>